<feature type="domain" description="RNA polymerase sigma-70 region 2" evidence="8">
    <location>
        <begin position="38"/>
        <end position="105"/>
    </location>
</feature>
<proteinExistence type="inferred from homology"/>
<dbReference type="Pfam" id="PF04542">
    <property type="entry name" value="Sigma70_r2"/>
    <property type="match status" value="1"/>
</dbReference>
<accession>A0ABU5EWT1</accession>
<evidence type="ECO:0000313" key="11">
    <source>
        <dbReference type="Proteomes" id="UP001272242"/>
    </source>
</evidence>
<evidence type="ECO:0000256" key="1">
    <source>
        <dbReference type="ARBA" id="ARBA00010641"/>
    </source>
</evidence>
<gene>
    <name evidence="10" type="ORF">R5W23_006093</name>
</gene>
<dbReference type="InterPro" id="IPR038591">
    <property type="entry name" value="NolW-like_sf"/>
</dbReference>
<dbReference type="Gene3D" id="3.30.1370.120">
    <property type="match status" value="1"/>
</dbReference>
<evidence type="ECO:0000259" key="9">
    <source>
        <dbReference type="Pfam" id="PF08281"/>
    </source>
</evidence>
<dbReference type="Gene3D" id="1.10.1740.10">
    <property type="match status" value="1"/>
</dbReference>
<evidence type="ECO:0000256" key="4">
    <source>
        <dbReference type="ARBA" id="ARBA00023125"/>
    </source>
</evidence>
<dbReference type="EMBL" id="JAXBLV010000066">
    <property type="protein sequence ID" value="MDY3558917.1"/>
    <property type="molecule type" value="Genomic_DNA"/>
</dbReference>
<dbReference type="InterPro" id="IPR013324">
    <property type="entry name" value="RNA_pol_sigma_r3/r4-like"/>
</dbReference>
<keyword evidence="5" id="KW-0804">Transcription</keyword>
<evidence type="ECO:0000256" key="3">
    <source>
        <dbReference type="ARBA" id="ARBA00023082"/>
    </source>
</evidence>
<dbReference type="PANTHER" id="PTHR43133:SF8">
    <property type="entry name" value="RNA POLYMERASE SIGMA FACTOR HI_1459-RELATED"/>
    <property type="match status" value="1"/>
</dbReference>
<dbReference type="RefSeq" id="WP_320685778.1">
    <property type="nucleotide sequence ID" value="NZ_JAXBLV010000066.1"/>
</dbReference>
<dbReference type="InterPro" id="IPR036388">
    <property type="entry name" value="WH-like_DNA-bd_sf"/>
</dbReference>
<reference evidence="11" key="1">
    <citation type="journal article" date="2023" name="Mar. Drugs">
        <title>Gemmata algarum, a Novel Planctomycete Isolated from an Algal Mat, Displays Antimicrobial Activity.</title>
        <authorList>
            <person name="Kumar G."/>
            <person name="Kallscheuer N."/>
            <person name="Kashif M."/>
            <person name="Ahamad S."/>
            <person name="Jagadeeshwari U."/>
            <person name="Pannikurungottu S."/>
            <person name="Haufschild T."/>
            <person name="Kabuu M."/>
            <person name="Sasikala C."/>
            <person name="Jogler C."/>
            <person name="Ramana C."/>
        </authorList>
    </citation>
    <scope>NUCLEOTIDE SEQUENCE [LARGE SCALE GENOMIC DNA]</scope>
    <source>
        <strain evidence="11">JC673</strain>
    </source>
</reference>
<dbReference type="InterPro" id="IPR013249">
    <property type="entry name" value="RNA_pol_sigma70_r4_t2"/>
</dbReference>
<comment type="caution">
    <text evidence="10">The sequence shown here is derived from an EMBL/GenBank/DDBJ whole genome shotgun (WGS) entry which is preliminary data.</text>
</comment>
<sequence>MSRTLLQAVARKAESLTPDADLLSRFARDGDHPAFEELVRRHGPLVWAVCRHLLPDHADAEDAFQAVFLALVRSARTVRDGQALPAWLHGVAVRAATRVKRSIARRKAREQKVARPEASRPVSDGTWNALLRAAHEEVQHLPEAERVVFVLCDLEGVPQPDAAARLGWPLGSLSGRLCKARQRLLDRLAARGIAPAAAIGIGLAGGTAGAVPTKLFDAVKTFPRAPGAASAAVTGLARGLTEGFTMRAKVMATATVLVAAIGLTGGAALLSHADAQSPDVVREVKDLTRSLEAQEPGRGQPGGAGSAAPGAPPGAAFPGIGRPVPGAGPGIGASGMGGFSGPATTPVPNVEHKLVEIKSDRKAFEAAIVQNGKAGWEFCGAERFGQGELTLVFKKVKPGNSGFIEGALGGVSSGEGSAAGMGSGRSGQDAERGWQRLQRLTNSTGDTVDLGAIPPQTREFLKSSAERNGGIPLPESGTMTKAQYFDYQARNEAARAAAGSSGGNSPGGNSRTGTPGSGGSAPRPSGGGFGSSGMGGWGSSGGSPGGGWGPGGPAGTPASKHINVFPLKVSKADEMVLTLKPLFPNTDLAADPRTNTILVRGDEKTLDELRTLITRLEGIESAKPK</sequence>
<feature type="region of interest" description="Disordered" evidence="6">
    <location>
        <begin position="291"/>
        <end position="346"/>
    </location>
</feature>
<evidence type="ECO:0000259" key="8">
    <source>
        <dbReference type="Pfam" id="PF04542"/>
    </source>
</evidence>
<keyword evidence="2" id="KW-0805">Transcription regulation</keyword>
<evidence type="ECO:0000259" key="7">
    <source>
        <dbReference type="Pfam" id="PF03958"/>
    </source>
</evidence>
<protein>
    <submittedName>
        <fullName evidence="10">Sigma-70 family RNA polymerase sigma factor</fullName>
    </submittedName>
</protein>
<comment type="similarity">
    <text evidence="1">Belongs to the sigma-70 factor family. ECF subfamily.</text>
</comment>
<feature type="compositionally biased region" description="Low complexity" evidence="6">
    <location>
        <begin position="306"/>
        <end position="325"/>
    </location>
</feature>
<dbReference type="Gene3D" id="1.10.10.10">
    <property type="entry name" value="Winged helix-like DNA-binding domain superfamily/Winged helix DNA-binding domain"/>
    <property type="match status" value="1"/>
</dbReference>
<feature type="compositionally biased region" description="Gly residues" evidence="6">
    <location>
        <begin position="515"/>
        <end position="554"/>
    </location>
</feature>
<dbReference type="Proteomes" id="UP001272242">
    <property type="component" value="Unassembled WGS sequence"/>
</dbReference>
<evidence type="ECO:0000256" key="6">
    <source>
        <dbReference type="SAM" id="MobiDB-lite"/>
    </source>
</evidence>
<dbReference type="InterPro" id="IPR007627">
    <property type="entry name" value="RNA_pol_sigma70_r2"/>
</dbReference>
<feature type="domain" description="RNA polymerase sigma factor 70 region 4 type 2" evidence="9">
    <location>
        <begin position="132"/>
        <end position="184"/>
    </location>
</feature>
<dbReference type="SUPFAM" id="SSF88946">
    <property type="entry name" value="Sigma2 domain of RNA polymerase sigma factors"/>
    <property type="match status" value="1"/>
</dbReference>
<dbReference type="InterPro" id="IPR013325">
    <property type="entry name" value="RNA_pol_sigma_r2"/>
</dbReference>
<keyword evidence="4" id="KW-0238">DNA-binding</keyword>
<dbReference type="Pfam" id="PF03958">
    <property type="entry name" value="Secretin_N"/>
    <property type="match status" value="1"/>
</dbReference>
<dbReference type="InterPro" id="IPR039425">
    <property type="entry name" value="RNA_pol_sigma-70-like"/>
</dbReference>
<dbReference type="InterPro" id="IPR014284">
    <property type="entry name" value="RNA_pol_sigma-70_dom"/>
</dbReference>
<keyword evidence="11" id="KW-1185">Reference proteome</keyword>
<dbReference type="InterPro" id="IPR005644">
    <property type="entry name" value="NolW-like"/>
</dbReference>
<dbReference type="PANTHER" id="PTHR43133">
    <property type="entry name" value="RNA POLYMERASE ECF-TYPE SIGMA FACTO"/>
    <property type="match status" value="1"/>
</dbReference>
<feature type="compositionally biased region" description="Gly residues" evidence="6">
    <location>
        <begin position="327"/>
        <end position="340"/>
    </location>
</feature>
<dbReference type="NCBIfam" id="TIGR02937">
    <property type="entry name" value="sigma70-ECF"/>
    <property type="match status" value="1"/>
</dbReference>
<name>A0ABU5EWT1_9BACT</name>
<dbReference type="Pfam" id="PF08281">
    <property type="entry name" value="Sigma70_r4_2"/>
    <property type="match status" value="1"/>
</dbReference>
<evidence type="ECO:0000313" key="10">
    <source>
        <dbReference type="EMBL" id="MDY3558917.1"/>
    </source>
</evidence>
<dbReference type="SUPFAM" id="SSF88659">
    <property type="entry name" value="Sigma3 and sigma4 domains of RNA polymerase sigma factors"/>
    <property type="match status" value="1"/>
</dbReference>
<keyword evidence="3" id="KW-0731">Sigma factor</keyword>
<feature type="region of interest" description="Disordered" evidence="6">
    <location>
        <begin position="495"/>
        <end position="557"/>
    </location>
</feature>
<feature type="domain" description="NolW-like" evidence="7">
    <location>
        <begin position="564"/>
        <end position="617"/>
    </location>
</feature>
<organism evidence="10 11">
    <name type="scientific">Gemmata algarum</name>
    <dbReference type="NCBI Taxonomy" id="2975278"/>
    <lineage>
        <taxon>Bacteria</taxon>
        <taxon>Pseudomonadati</taxon>
        <taxon>Planctomycetota</taxon>
        <taxon>Planctomycetia</taxon>
        <taxon>Gemmatales</taxon>
        <taxon>Gemmataceae</taxon>
        <taxon>Gemmata</taxon>
    </lineage>
</organism>
<evidence type="ECO:0000256" key="5">
    <source>
        <dbReference type="ARBA" id="ARBA00023163"/>
    </source>
</evidence>
<evidence type="ECO:0000256" key="2">
    <source>
        <dbReference type="ARBA" id="ARBA00023015"/>
    </source>
</evidence>